<dbReference type="EMBL" id="JAGXBM010000006">
    <property type="protein sequence ID" value="MBS3696975.1"/>
    <property type="molecule type" value="Genomic_DNA"/>
</dbReference>
<keyword evidence="2" id="KW-1185">Reference proteome</keyword>
<dbReference type="Proteomes" id="UP000681586">
    <property type="component" value="Unassembled WGS sequence"/>
</dbReference>
<proteinExistence type="predicted"/>
<name>A0ABS5MM34_9STAP</name>
<accession>A0ABS5MM34</accession>
<gene>
    <name evidence="1" type="ORF">JJQ58_05810</name>
</gene>
<comment type="caution">
    <text evidence="1">The sequence shown here is derived from an EMBL/GenBank/DDBJ whole genome shotgun (WGS) entry which is preliminary data.</text>
</comment>
<dbReference type="GeneID" id="86197823"/>
<evidence type="ECO:0000313" key="2">
    <source>
        <dbReference type="Proteomes" id="UP000681586"/>
    </source>
</evidence>
<dbReference type="RefSeq" id="WP_078358405.1">
    <property type="nucleotide sequence ID" value="NZ_JAAQPD010000004.1"/>
</dbReference>
<protein>
    <submittedName>
        <fullName evidence="1">Uncharacterized protein</fullName>
    </submittedName>
</protein>
<sequence length="118" mass="13430">MYKVIKLELCDLEGYITDGKGGVSRTEEYVVPEDLSVNDLLGGIEERYGESLSDNTEFFNSVFILATVKKHVDNKSLLVLKQSSTSLNASVCRINEICLYLDKDYHNTRYLNNHQECD</sequence>
<organism evidence="1 2">
    <name type="scientific">Mammaliicoccus fleurettii</name>
    <dbReference type="NCBI Taxonomy" id="150056"/>
    <lineage>
        <taxon>Bacteria</taxon>
        <taxon>Bacillati</taxon>
        <taxon>Bacillota</taxon>
        <taxon>Bacilli</taxon>
        <taxon>Bacillales</taxon>
        <taxon>Staphylococcaceae</taxon>
        <taxon>Mammaliicoccus</taxon>
    </lineage>
</organism>
<evidence type="ECO:0000313" key="1">
    <source>
        <dbReference type="EMBL" id="MBS3696975.1"/>
    </source>
</evidence>
<reference evidence="1 2" key="1">
    <citation type="submission" date="2021-05" db="EMBL/GenBank/DDBJ databases">
        <title>Staphylococcus fleurettii isolated from lake water in First Nation community in Manitoba, Canada.</title>
        <authorList>
            <person name="Bashar S."/>
            <person name="Murdock A."/>
            <person name="Patidar R."/>
            <person name="Golding G."/>
            <person name="Farenhorst A."/>
            <person name="Kumar A."/>
        </authorList>
    </citation>
    <scope>NUCLEOTIDE SEQUENCE [LARGE SCALE GENOMIC DNA]</scope>
    <source>
        <strain evidence="1 2">SF002</strain>
    </source>
</reference>